<name>A0A1S1Z1G5_FLAPC</name>
<comment type="caution">
    <text evidence="14">The sequence shown here is derived from an EMBL/GenBank/DDBJ whole genome shotgun (WGS) entry which is preliminary data.</text>
</comment>
<keyword evidence="3 10" id="KW-1134">Transmembrane beta strand</keyword>
<accession>A0A1S1Z1G5</accession>
<dbReference type="EMBL" id="JRYR02000001">
    <property type="protein sequence ID" value="OHX67108.1"/>
    <property type="molecule type" value="Genomic_DNA"/>
</dbReference>
<evidence type="ECO:0000313" key="14">
    <source>
        <dbReference type="EMBL" id="OHX67108.1"/>
    </source>
</evidence>
<dbReference type="InterPro" id="IPR023997">
    <property type="entry name" value="TonB-dep_OMP_SusC/RagA_CS"/>
</dbReference>
<dbReference type="NCBIfam" id="TIGR04057">
    <property type="entry name" value="SusC_RagA_signa"/>
    <property type="match status" value="1"/>
</dbReference>
<keyword evidence="2 10" id="KW-0813">Transport</keyword>
<dbReference type="GO" id="GO:0015344">
    <property type="term" value="F:siderophore uptake transmembrane transporter activity"/>
    <property type="evidence" value="ECO:0007669"/>
    <property type="project" value="TreeGrafter"/>
</dbReference>
<dbReference type="Proteomes" id="UP000179797">
    <property type="component" value="Unassembled WGS sequence"/>
</dbReference>
<feature type="domain" description="TonB-dependent receptor-like beta-barrel" evidence="12">
    <location>
        <begin position="417"/>
        <end position="986"/>
    </location>
</feature>
<evidence type="ECO:0000256" key="8">
    <source>
        <dbReference type="ARBA" id="ARBA00023170"/>
    </source>
</evidence>
<evidence type="ECO:0000256" key="7">
    <source>
        <dbReference type="ARBA" id="ARBA00023136"/>
    </source>
</evidence>
<evidence type="ECO:0000259" key="12">
    <source>
        <dbReference type="Pfam" id="PF00593"/>
    </source>
</evidence>
<evidence type="ECO:0000256" key="9">
    <source>
        <dbReference type="ARBA" id="ARBA00023237"/>
    </source>
</evidence>
<dbReference type="Pfam" id="PF07715">
    <property type="entry name" value="Plug"/>
    <property type="match status" value="1"/>
</dbReference>
<dbReference type="InterPro" id="IPR036942">
    <property type="entry name" value="Beta-barrel_TonB_sf"/>
</dbReference>
<keyword evidence="6 11" id="KW-0798">TonB box</keyword>
<feature type="domain" description="TonB-dependent receptor plug" evidence="13">
    <location>
        <begin position="105"/>
        <end position="228"/>
    </location>
</feature>
<gene>
    <name evidence="14" type="ORF">NH26_12525</name>
</gene>
<dbReference type="InterPro" id="IPR000531">
    <property type="entry name" value="Beta-barrel_TonB"/>
</dbReference>
<dbReference type="InterPro" id="IPR012910">
    <property type="entry name" value="Plug_dom"/>
</dbReference>
<keyword evidence="7 10" id="KW-0472">Membrane</keyword>
<dbReference type="Pfam" id="PF13715">
    <property type="entry name" value="CarbopepD_reg_2"/>
    <property type="match status" value="1"/>
</dbReference>
<dbReference type="PANTHER" id="PTHR30069">
    <property type="entry name" value="TONB-DEPENDENT OUTER MEMBRANE RECEPTOR"/>
    <property type="match status" value="1"/>
</dbReference>
<comment type="similarity">
    <text evidence="10 11">Belongs to the TonB-dependent receptor family.</text>
</comment>
<evidence type="ECO:0000256" key="4">
    <source>
        <dbReference type="ARBA" id="ARBA00022692"/>
    </source>
</evidence>
<dbReference type="Pfam" id="PF00593">
    <property type="entry name" value="TonB_dep_Rec_b-barrel"/>
    <property type="match status" value="1"/>
</dbReference>
<keyword evidence="4 10" id="KW-0812">Transmembrane</keyword>
<evidence type="ECO:0000256" key="5">
    <source>
        <dbReference type="ARBA" id="ARBA00022729"/>
    </source>
</evidence>
<protein>
    <recommendedName>
        <fullName evidence="16">SusC/RagA family TonB-linked outer membrane protein</fullName>
    </recommendedName>
</protein>
<keyword evidence="15" id="KW-1185">Reference proteome</keyword>
<dbReference type="Gene3D" id="2.170.130.10">
    <property type="entry name" value="TonB-dependent receptor, plug domain"/>
    <property type="match status" value="1"/>
</dbReference>
<evidence type="ECO:0000256" key="6">
    <source>
        <dbReference type="ARBA" id="ARBA00023077"/>
    </source>
</evidence>
<evidence type="ECO:0000256" key="11">
    <source>
        <dbReference type="RuleBase" id="RU003357"/>
    </source>
</evidence>
<evidence type="ECO:0008006" key="16">
    <source>
        <dbReference type="Google" id="ProtNLM"/>
    </source>
</evidence>
<reference evidence="14 15" key="1">
    <citation type="journal article" date="2012" name="Int. J. Syst. Evol. Microbiol.">
        <title>Flammeovirga pacifica sp. nov., isolated from deep-sea sediment.</title>
        <authorList>
            <person name="Xu H."/>
            <person name="Fu Y."/>
            <person name="Yang N."/>
            <person name="Ding Z."/>
            <person name="Lai Q."/>
            <person name="Zeng R."/>
        </authorList>
    </citation>
    <scope>NUCLEOTIDE SEQUENCE [LARGE SCALE GENOMIC DNA]</scope>
    <source>
        <strain evidence="15">DSM 24597 / LMG 26175 / WPAGA1</strain>
    </source>
</reference>
<dbReference type="InterPro" id="IPR008969">
    <property type="entry name" value="CarboxyPept-like_regulatory"/>
</dbReference>
<dbReference type="NCBIfam" id="TIGR04056">
    <property type="entry name" value="OMP_RagA_SusC"/>
    <property type="match status" value="1"/>
</dbReference>
<dbReference type="GO" id="GO:0044718">
    <property type="term" value="P:siderophore transmembrane transport"/>
    <property type="evidence" value="ECO:0007669"/>
    <property type="project" value="TreeGrafter"/>
</dbReference>
<evidence type="ECO:0000256" key="10">
    <source>
        <dbReference type="PROSITE-ProRule" id="PRU01360"/>
    </source>
</evidence>
<dbReference type="STRING" id="915059.NH26_12525"/>
<dbReference type="Gene3D" id="2.60.40.1120">
    <property type="entry name" value="Carboxypeptidase-like, regulatory domain"/>
    <property type="match status" value="1"/>
</dbReference>
<dbReference type="InterPro" id="IPR023996">
    <property type="entry name" value="TonB-dep_OMP_SusC/RagA"/>
</dbReference>
<dbReference type="PANTHER" id="PTHR30069:SF29">
    <property type="entry name" value="HEMOGLOBIN AND HEMOGLOBIN-HAPTOGLOBIN-BINDING PROTEIN 1-RELATED"/>
    <property type="match status" value="1"/>
</dbReference>
<keyword evidence="5" id="KW-0732">Signal</keyword>
<dbReference type="InterPro" id="IPR039426">
    <property type="entry name" value="TonB-dep_rcpt-like"/>
</dbReference>
<dbReference type="GO" id="GO:0009279">
    <property type="term" value="C:cell outer membrane"/>
    <property type="evidence" value="ECO:0007669"/>
    <property type="project" value="UniProtKB-SubCell"/>
</dbReference>
<dbReference type="SUPFAM" id="SSF56935">
    <property type="entry name" value="Porins"/>
    <property type="match status" value="1"/>
</dbReference>
<comment type="subcellular location">
    <subcellularLocation>
        <location evidence="1 10">Cell outer membrane</location>
        <topology evidence="1 10">Multi-pass membrane protein</topology>
    </subcellularLocation>
</comment>
<evidence type="ECO:0000256" key="3">
    <source>
        <dbReference type="ARBA" id="ARBA00022452"/>
    </source>
</evidence>
<dbReference type="Gene3D" id="2.40.170.20">
    <property type="entry name" value="TonB-dependent receptor, beta-barrel domain"/>
    <property type="match status" value="1"/>
</dbReference>
<dbReference type="InterPro" id="IPR037066">
    <property type="entry name" value="Plug_dom_sf"/>
</dbReference>
<evidence type="ECO:0000259" key="13">
    <source>
        <dbReference type="Pfam" id="PF07715"/>
    </source>
</evidence>
<keyword evidence="9 10" id="KW-0998">Cell outer membrane</keyword>
<keyword evidence="8" id="KW-0675">Receptor</keyword>
<organism evidence="14 15">
    <name type="scientific">Flammeovirga pacifica</name>
    <dbReference type="NCBI Taxonomy" id="915059"/>
    <lineage>
        <taxon>Bacteria</taxon>
        <taxon>Pseudomonadati</taxon>
        <taxon>Bacteroidota</taxon>
        <taxon>Cytophagia</taxon>
        <taxon>Cytophagales</taxon>
        <taxon>Flammeovirgaceae</taxon>
        <taxon>Flammeovirga</taxon>
    </lineage>
</organism>
<proteinExistence type="inferred from homology"/>
<dbReference type="SUPFAM" id="SSF49464">
    <property type="entry name" value="Carboxypeptidase regulatory domain-like"/>
    <property type="match status" value="1"/>
</dbReference>
<dbReference type="AlphaFoldDB" id="A0A1S1Z1G5"/>
<evidence type="ECO:0000313" key="15">
    <source>
        <dbReference type="Proteomes" id="UP000179797"/>
    </source>
</evidence>
<sequence>MANVALAQDRVIEGVVTESGQSDGLPGVNVLIKGTSVGTTTDFNGKFSLSVSENTTLVFSYIGYVTQEVVIANQSNLSISLDVDAEQLEEVVVTAFGMERETKALGYSVQEVKGDDLAIAKEPNVINNLSGKVAGVQITKTAAGAGGSSRVVIRGNSSLTGSNQPLYIVDGVPIDNSSFYSAQGSYWDGGIDYGDGIGDVNADDIETLSVLKGPAAAALYGSRAGGGVIVITTKTGKKQKGINVEYNGNFTFEKPLVMPSFQNEYGVGRDGAIPPEDLIREPSYAGSSWGAKMNGQSYVDWTGNQSTYTAQPDNVNDFFQTGSTMTNSLAVSGGSENADFRLSYANLQNKGIIPTSSYERNNLGLRGRLRSNKFTFDTKVNYVNVKGNNRPQMAESMENPMFTFIGMPRSIRNSDLKNNYLRDGEHYNFTSSPYVFNPYFSINHSPNWDEKNRVIALGSVKYDITDNLSVQLRHTADIWQHDRYKTAPKGENVYHAPGRLSKDVFNVQEQNTDFLVNWKKDFDNELSINVLAGGNLLKQKVVHNQTIANALLEKDWYSFNNADGGTSTTENLTEKEVQSIYAQLSVAYKNMLFVDATVRNDWSSALPTHKSGYIYPSITGAFAFSELMNVDESIFTFGKIRASYAQVGSDPNPYSQTLNYSVITQDVINGQPAGSIGNINNRGDDNFVGLVDPNIEPEKTTSIELGTNLKFLNNRIGLDVTYYNAVTSNQVIPVSLPYSAGAHSVVINQGSMRNKGVEILLTADVVKKASGFNWNLGMNFTKNTNVLEELYEEEGLTQILLNRSARGEANIFAEVGKPYGEIKGAKLARGANGLPQLDEDGNVMLETDENGNGMLSLGNITPDYMLGLTNTFTYKNVMLNIVVDAKVGGDMFSYTNFALHQNGNHQLTAEQRNAGGVKVMDANGQEQLMDTQEYYRQIGTANVADDFVKDASYVKLREVSLGYNLPTRWTEKVFVKQASISFVGRNLMFFYNGMDGIDPESIVSRGMLGIEYAALPSTASYGFNLNLKF</sequence>
<dbReference type="PROSITE" id="PS52016">
    <property type="entry name" value="TONB_DEPENDENT_REC_3"/>
    <property type="match status" value="1"/>
</dbReference>
<evidence type="ECO:0000256" key="1">
    <source>
        <dbReference type="ARBA" id="ARBA00004571"/>
    </source>
</evidence>
<evidence type="ECO:0000256" key="2">
    <source>
        <dbReference type="ARBA" id="ARBA00022448"/>
    </source>
</evidence>